<comment type="caution">
    <text evidence="2">The sequence shown here is derived from an EMBL/GenBank/DDBJ whole genome shotgun (WGS) entry which is preliminary data.</text>
</comment>
<proteinExistence type="predicted"/>
<evidence type="ECO:0000313" key="2">
    <source>
        <dbReference type="EMBL" id="CAG8664939.1"/>
    </source>
</evidence>
<gene>
    <name evidence="2" type="ORF">FMOSSE_LOCUS12121</name>
</gene>
<sequence length="333" mass="38065">MLRDLYNKPQKTEADSIWWFRRSVILFSLILLIASFIILCHKMLNEKPTISSTFTTSDSLPAPANVEKCDEYVQQPIFTGKIDHPFVGNFLGNISLTGYGDEGVHFVFLNINVKNKLLNLNDSNQETSFRMTAFDSEDTQSNAPITPFEESLFYLNKYTVAENFIYKLGFSRKFRKTLCPSPLTYIGFAGTCFTKPYIESIMQSAPMISSNPNYLTVRISPRSFIVEEEQEQRSGSVINILGNIAALYSSIVFIYVFLFGVDSMRPWGFVHKGCCGFSRIEERTKEKLSQSVQPPDREDGLEKRILYLETFKCFIEQNFIDASLLESIRETTS</sequence>
<keyword evidence="3" id="KW-1185">Reference proteome</keyword>
<protein>
    <submittedName>
        <fullName evidence="2">11040_t:CDS:1</fullName>
    </submittedName>
</protein>
<name>A0A9N9E9F8_FUNMO</name>
<evidence type="ECO:0000256" key="1">
    <source>
        <dbReference type="SAM" id="Phobius"/>
    </source>
</evidence>
<dbReference type="Proteomes" id="UP000789375">
    <property type="component" value="Unassembled WGS sequence"/>
</dbReference>
<organism evidence="2 3">
    <name type="scientific">Funneliformis mosseae</name>
    <name type="common">Endomycorrhizal fungus</name>
    <name type="synonym">Glomus mosseae</name>
    <dbReference type="NCBI Taxonomy" id="27381"/>
    <lineage>
        <taxon>Eukaryota</taxon>
        <taxon>Fungi</taxon>
        <taxon>Fungi incertae sedis</taxon>
        <taxon>Mucoromycota</taxon>
        <taxon>Glomeromycotina</taxon>
        <taxon>Glomeromycetes</taxon>
        <taxon>Glomerales</taxon>
        <taxon>Glomeraceae</taxon>
        <taxon>Funneliformis</taxon>
    </lineage>
</organism>
<evidence type="ECO:0000313" key="3">
    <source>
        <dbReference type="Proteomes" id="UP000789375"/>
    </source>
</evidence>
<keyword evidence="1" id="KW-0812">Transmembrane</keyword>
<accession>A0A9N9E9F8</accession>
<reference evidence="2" key="1">
    <citation type="submission" date="2021-06" db="EMBL/GenBank/DDBJ databases">
        <authorList>
            <person name="Kallberg Y."/>
            <person name="Tangrot J."/>
            <person name="Rosling A."/>
        </authorList>
    </citation>
    <scope>NUCLEOTIDE SEQUENCE</scope>
    <source>
        <strain evidence="2">87-6 pot B 2015</strain>
    </source>
</reference>
<feature type="transmembrane region" description="Helical" evidence="1">
    <location>
        <begin position="240"/>
        <end position="261"/>
    </location>
</feature>
<keyword evidence="1" id="KW-0472">Membrane</keyword>
<feature type="transmembrane region" description="Helical" evidence="1">
    <location>
        <begin position="20"/>
        <end position="40"/>
    </location>
</feature>
<dbReference type="EMBL" id="CAJVPP010005433">
    <property type="protein sequence ID" value="CAG8664939.1"/>
    <property type="molecule type" value="Genomic_DNA"/>
</dbReference>
<dbReference type="AlphaFoldDB" id="A0A9N9E9F8"/>
<keyword evidence="1" id="KW-1133">Transmembrane helix</keyword>